<dbReference type="InterPro" id="IPR033454">
    <property type="entry name" value="RecG_wedge"/>
</dbReference>
<dbReference type="AlphaFoldDB" id="W1V7R7"/>
<protein>
    <submittedName>
        <fullName evidence="4">ATP-dependent DNA helicase RecG</fullName>
    </submittedName>
</protein>
<evidence type="ECO:0000256" key="2">
    <source>
        <dbReference type="ARBA" id="ARBA00022806"/>
    </source>
</evidence>
<dbReference type="SUPFAM" id="SSF50249">
    <property type="entry name" value="Nucleic acid-binding proteins"/>
    <property type="match status" value="1"/>
</dbReference>
<dbReference type="Proteomes" id="UP000018855">
    <property type="component" value="Unassembled WGS sequence"/>
</dbReference>
<dbReference type="CDD" id="cd04488">
    <property type="entry name" value="RecG_wedge_OBF"/>
    <property type="match status" value="1"/>
</dbReference>
<keyword evidence="1" id="KW-0378">Hydrolase</keyword>
<dbReference type="PANTHER" id="PTHR47964">
    <property type="entry name" value="ATP-DEPENDENT DNA HELICASE HOMOLOG RECG, CHLOROPLASTIC"/>
    <property type="match status" value="1"/>
</dbReference>
<accession>W1V7R7</accession>
<gene>
    <name evidence="4" type="ORF">Q619_VDC00354G0001</name>
</gene>
<dbReference type="GO" id="GO:0006281">
    <property type="term" value="P:DNA repair"/>
    <property type="evidence" value="ECO:0007669"/>
    <property type="project" value="InterPro"/>
</dbReference>
<dbReference type="EMBL" id="AZMJ01000354">
    <property type="protein sequence ID" value="ETJ00039.1"/>
    <property type="molecule type" value="Genomic_DNA"/>
</dbReference>
<feature type="non-terminal residue" evidence="4">
    <location>
        <position position="1"/>
    </location>
</feature>
<dbReference type="Gene3D" id="2.40.50.140">
    <property type="entry name" value="Nucleic acid-binding proteins"/>
    <property type="match status" value="1"/>
</dbReference>
<name>W1V7R7_9FIRM</name>
<sequence length="175" mass="19912">KLGITNVTSLLTYFPRTYEDRRTIYRIGDLKSGMTGGVVGTVIAVQEKRPRPRLSILEVVIADGTGPLKIVLFNQGYKKNFYKKGQRIYAYGKAEFQYGTMQMNTPQMENLGDSGEPDRGIVPIYALADGVSQFVVRSSVRNWFAANHELPEILPVEVRESHHYMSRYDAFKMMH</sequence>
<feature type="non-terminal residue" evidence="4">
    <location>
        <position position="175"/>
    </location>
</feature>
<organism evidence="4 5">
    <name type="scientific">Veillonella dispar DORA_11</name>
    <dbReference type="NCBI Taxonomy" id="1403949"/>
    <lineage>
        <taxon>Bacteria</taxon>
        <taxon>Bacillati</taxon>
        <taxon>Bacillota</taxon>
        <taxon>Negativicutes</taxon>
        <taxon>Veillonellales</taxon>
        <taxon>Veillonellaceae</taxon>
        <taxon>Veillonella</taxon>
    </lineage>
</organism>
<dbReference type="GO" id="GO:0016787">
    <property type="term" value="F:hydrolase activity"/>
    <property type="evidence" value="ECO:0007669"/>
    <property type="project" value="UniProtKB-KW"/>
</dbReference>
<evidence type="ECO:0000259" key="3">
    <source>
        <dbReference type="Pfam" id="PF17191"/>
    </source>
</evidence>
<dbReference type="PANTHER" id="PTHR47964:SF1">
    <property type="entry name" value="ATP-DEPENDENT DNA HELICASE HOMOLOG RECG, CHLOROPLASTIC"/>
    <property type="match status" value="1"/>
</dbReference>
<dbReference type="Pfam" id="PF17191">
    <property type="entry name" value="RecG_wedge"/>
    <property type="match status" value="1"/>
</dbReference>
<feature type="domain" description="RecG wedge" evidence="3">
    <location>
        <begin position="1"/>
        <end position="142"/>
    </location>
</feature>
<evidence type="ECO:0000256" key="1">
    <source>
        <dbReference type="ARBA" id="ARBA00022801"/>
    </source>
</evidence>
<proteinExistence type="predicted"/>
<dbReference type="GO" id="GO:0003678">
    <property type="term" value="F:DNA helicase activity"/>
    <property type="evidence" value="ECO:0007669"/>
    <property type="project" value="TreeGrafter"/>
</dbReference>
<evidence type="ECO:0000313" key="5">
    <source>
        <dbReference type="Proteomes" id="UP000018855"/>
    </source>
</evidence>
<comment type="caution">
    <text evidence="4">The sequence shown here is derived from an EMBL/GenBank/DDBJ whole genome shotgun (WGS) entry which is preliminary data.</text>
</comment>
<reference evidence="4 5" key="1">
    <citation type="submission" date="2013-12" db="EMBL/GenBank/DDBJ databases">
        <title>A Varibaculum cambriense genome reconstructed from a premature infant gut community with otherwise low bacterial novelty that shifts toward anaerobic metabolism during the third week of life.</title>
        <authorList>
            <person name="Brown C.T."/>
            <person name="Sharon I."/>
            <person name="Thomas B.C."/>
            <person name="Castelle C.J."/>
            <person name="Morowitz M.J."/>
            <person name="Banfield J.F."/>
        </authorList>
    </citation>
    <scope>NUCLEOTIDE SEQUENCE [LARGE SCALE GENOMIC DNA]</scope>
    <source>
        <strain evidence="5">DORA_11</strain>
    </source>
</reference>
<keyword evidence="2 4" id="KW-0067">ATP-binding</keyword>
<evidence type="ECO:0000313" key="4">
    <source>
        <dbReference type="EMBL" id="ETJ00039.1"/>
    </source>
</evidence>
<dbReference type="InterPro" id="IPR047112">
    <property type="entry name" value="RecG/Mfd"/>
</dbReference>
<keyword evidence="2 4" id="KW-0347">Helicase</keyword>
<keyword evidence="2 4" id="KW-0547">Nucleotide-binding</keyword>
<dbReference type="InterPro" id="IPR012340">
    <property type="entry name" value="NA-bd_OB-fold"/>
</dbReference>